<evidence type="ECO:0000313" key="4">
    <source>
        <dbReference type="Proteomes" id="UP000003844"/>
    </source>
</evidence>
<dbReference type="OrthoDB" id="1367702at2"/>
<protein>
    <submittedName>
        <fullName evidence="3">Uncharacterized protein</fullName>
    </submittedName>
</protein>
<dbReference type="eggNOG" id="ENOG50346U7">
    <property type="taxonomic scope" value="Bacteria"/>
</dbReference>
<evidence type="ECO:0000256" key="2">
    <source>
        <dbReference type="SAM" id="Phobius"/>
    </source>
</evidence>
<keyword evidence="2" id="KW-0812">Transmembrane</keyword>
<organism evidence="3 4">
    <name type="scientific">Gillisia limnaea (strain DSM 15749 / LMG 21470 / R-8282)</name>
    <dbReference type="NCBI Taxonomy" id="865937"/>
    <lineage>
        <taxon>Bacteria</taxon>
        <taxon>Pseudomonadati</taxon>
        <taxon>Bacteroidota</taxon>
        <taxon>Flavobacteriia</taxon>
        <taxon>Flavobacteriales</taxon>
        <taxon>Flavobacteriaceae</taxon>
        <taxon>Gillisia</taxon>
    </lineage>
</organism>
<keyword evidence="4" id="KW-1185">Reference proteome</keyword>
<dbReference type="RefSeq" id="WP_006988394.1">
    <property type="nucleotide sequence ID" value="NZ_JH594606.1"/>
</dbReference>
<reference evidence="4" key="1">
    <citation type="journal article" date="2012" name="Stand. Genomic Sci.">
        <title>Genome sequence of the Antarctic rhodopsins-containing flavobacterium Gillisia limnaea type strain (R-8282(T)).</title>
        <authorList>
            <person name="Riedel T."/>
            <person name="Held B."/>
            <person name="Nolan M."/>
            <person name="Lucas S."/>
            <person name="Lapidus A."/>
            <person name="Tice H."/>
            <person name="Del Rio T.G."/>
            <person name="Cheng J.F."/>
            <person name="Han C."/>
            <person name="Tapia R."/>
            <person name="Goodwin L.A."/>
            <person name="Pitluck S."/>
            <person name="Liolios K."/>
            <person name="Mavromatis K."/>
            <person name="Pagani I."/>
            <person name="Ivanova N."/>
            <person name="Mikhailova N."/>
            <person name="Pati A."/>
            <person name="Chen A."/>
            <person name="Palaniappan K."/>
            <person name="Land M."/>
            <person name="Rohde M."/>
            <person name="Tindall B.J."/>
            <person name="Detter J.C."/>
            <person name="Goker M."/>
            <person name="Bristow J."/>
            <person name="Eisen J.A."/>
            <person name="Markowitz V."/>
            <person name="Hugenholtz P."/>
            <person name="Kyrpides N.C."/>
            <person name="Klenk H.P."/>
            <person name="Woyke T."/>
        </authorList>
    </citation>
    <scope>NUCLEOTIDE SEQUENCE [LARGE SCALE GENOMIC DNA]</scope>
    <source>
        <strain evidence="4">DSM 15749 / LMG 21470 / R-8282</strain>
    </source>
</reference>
<keyword evidence="2" id="KW-0472">Membrane</keyword>
<dbReference type="HOGENOM" id="CLU_1608498_0_0_10"/>
<evidence type="ECO:0000256" key="1">
    <source>
        <dbReference type="SAM" id="Coils"/>
    </source>
</evidence>
<name>H2BXR6_GILLR</name>
<evidence type="ECO:0000313" key="3">
    <source>
        <dbReference type="EMBL" id="EHQ02079.1"/>
    </source>
</evidence>
<sequence length="165" mass="19877">MVSRINELIDTNLNIICKTKKQEMFASNFVDIEGDRIYSKFESEKFADEMQSRDLIYRINELCVVTEFGYEVFMKGGWLKHLADQKSYKSELELNRQEREKLEIENLKFQNEHSEYQKSIRDKEDQIRNLTKDNLRLGNWDIRFRWIIAIITFITGFLISYLIEK</sequence>
<dbReference type="EMBL" id="JH594606">
    <property type="protein sequence ID" value="EHQ02079.1"/>
    <property type="molecule type" value="Genomic_DNA"/>
</dbReference>
<dbReference type="Proteomes" id="UP000003844">
    <property type="component" value="Unassembled WGS sequence"/>
</dbReference>
<feature type="coiled-coil region" evidence="1">
    <location>
        <begin position="85"/>
        <end position="133"/>
    </location>
</feature>
<accession>H2BXR6</accession>
<gene>
    <name evidence="3" type="ORF">Gilli_1422</name>
</gene>
<dbReference type="AlphaFoldDB" id="H2BXR6"/>
<proteinExistence type="predicted"/>
<keyword evidence="2" id="KW-1133">Transmembrane helix</keyword>
<feature type="transmembrane region" description="Helical" evidence="2">
    <location>
        <begin position="144"/>
        <end position="163"/>
    </location>
</feature>
<keyword evidence="1" id="KW-0175">Coiled coil</keyword>